<dbReference type="EMBL" id="AANZ01000005">
    <property type="protein sequence ID" value="EAQ81372.1"/>
    <property type="molecule type" value="Genomic_DNA"/>
</dbReference>
<protein>
    <submittedName>
        <fullName evidence="2">Beta-lactamase</fullName>
    </submittedName>
</protein>
<organism evidence="2 3">
    <name type="scientific">Blastopirellula marina DSM 3645</name>
    <dbReference type="NCBI Taxonomy" id="314230"/>
    <lineage>
        <taxon>Bacteria</taxon>
        <taxon>Pseudomonadati</taxon>
        <taxon>Planctomycetota</taxon>
        <taxon>Planctomycetia</taxon>
        <taxon>Pirellulales</taxon>
        <taxon>Pirellulaceae</taxon>
        <taxon>Blastopirellula</taxon>
    </lineage>
</organism>
<dbReference type="Pfam" id="PF00144">
    <property type="entry name" value="Beta-lactamase"/>
    <property type="match status" value="1"/>
</dbReference>
<comment type="caution">
    <text evidence="2">The sequence shown here is derived from an EMBL/GenBank/DDBJ whole genome shotgun (WGS) entry which is preliminary data.</text>
</comment>
<accession>A3ZQ99</accession>
<dbReference type="Gene3D" id="3.40.710.10">
    <property type="entry name" value="DD-peptidase/beta-lactamase superfamily"/>
    <property type="match status" value="1"/>
</dbReference>
<dbReference type="InterPro" id="IPR050789">
    <property type="entry name" value="Diverse_Enzym_Activities"/>
</dbReference>
<evidence type="ECO:0000313" key="3">
    <source>
        <dbReference type="Proteomes" id="UP000004358"/>
    </source>
</evidence>
<dbReference type="PANTHER" id="PTHR43283">
    <property type="entry name" value="BETA-LACTAMASE-RELATED"/>
    <property type="match status" value="1"/>
</dbReference>
<dbReference type="SUPFAM" id="SSF56601">
    <property type="entry name" value="beta-lactamase/transpeptidase-like"/>
    <property type="match status" value="1"/>
</dbReference>
<proteinExistence type="predicted"/>
<feature type="domain" description="Beta-lactamase-related" evidence="1">
    <location>
        <begin position="34"/>
        <end position="343"/>
    </location>
</feature>
<gene>
    <name evidence="2" type="ORF">DSM3645_23311</name>
</gene>
<reference evidence="2 3" key="1">
    <citation type="submission" date="2006-02" db="EMBL/GenBank/DDBJ databases">
        <authorList>
            <person name="Amann R."/>
            <person name="Ferriera S."/>
            <person name="Johnson J."/>
            <person name="Kravitz S."/>
            <person name="Halpern A."/>
            <person name="Remington K."/>
            <person name="Beeson K."/>
            <person name="Tran B."/>
            <person name="Rogers Y.-H."/>
            <person name="Friedman R."/>
            <person name="Venter J.C."/>
        </authorList>
    </citation>
    <scope>NUCLEOTIDE SEQUENCE [LARGE SCALE GENOMIC DNA]</scope>
    <source>
        <strain evidence="2 3">DSM 3645</strain>
    </source>
</reference>
<dbReference type="AlphaFoldDB" id="A3ZQ99"/>
<name>A3ZQ99_9BACT</name>
<sequence length="365" mass="39476">MKRRQILQVGLGLTMGNSLFADVKKGRFEPAVDVLQKATASGQVESATIYVRQKDDIFSQAFGGAATVDASFLLGSITKPIAVTAIMSLLDAGEFKLDDRVVKYLPEFQGDGREAITMRQLLTHISGLPDQLPQNAKMRAAQATLSKFSAAAIRTPLLFKPGSKYSYSSMAILLASEVAQRITKQPIAMLVDQLVIQPLQLHHTALGIGRLEKDSLMRCQVEHAAPESGAGDPTTKTWDWNSDFWRRLGAPWGGAFASAGDVAKFLNAFLHPQGKMLKPETARMMIRNHNPLQMKARGLGFDLGSDLNGPVCDNVFGHSGSTGTICWADPNSDTVCVILTTLPARAITPHPRELASRHVAGALDS</sequence>
<evidence type="ECO:0000259" key="1">
    <source>
        <dbReference type="Pfam" id="PF00144"/>
    </source>
</evidence>
<dbReference type="Proteomes" id="UP000004358">
    <property type="component" value="Unassembled WGS sequence"/>
</dbReference>
<dbReference type="RefSeq" id="WP_002652561.1">
    <property type="nucleotide sequence ID" value="NZ_CH672376.1"/>
</dbReference>
<dbReference type="InterPro" id="IPR012338">
    <property type="entry name" value="Beta-lactam/transpept-like"/>
</dbReference>
<dbReference type="HOGENOM" id="CLU_035614_3_0_0"/>
<dbReference type="InterPro" id="IPR001466">
    <property type="entry name" value="Beta-lactam-related"/>
</dbReference>
<dbReference type="OrthoDB" id="284523at2"/>
<dbReference type="eggNOG" id="COG1680">
    <property type="taxonomic scope" value="Bacteria"/>
</dbReference>
<evidence type="ECO:0000313" key="2">
    <source>
        <dbReference type="EMBL" id="EAQ81372.1"/>
    </source>
</evidence>
<dbReference type="STRING" id="314230.DSM3645_23311"/>